<dbReference type="InParanoid" id="E3M640"/>
<organism evidence="2">
    <name type="scientific">Caenorhabditis remanei</name>
    <name type="common">Caenorhabditis vulgaris</name>
    <dbReference type="NCBI Taxonomy" id="31234"/>
    <lineage>
        <taxon>Eukaryota</taxon>
        <taxon>Metazoa</taxon>
        <taxon>Ecdysozoa</taxon>
        <taxon>Nematoda</taxon>
        <taxon>Chromadorea</taxon>
        <taxon>Rhabditida</taxon>
        <taxon>Rhabditina</taxon>
        <taxon>Rhabditomorpha</taxon>
        <taxon>Rhabditoidea</taxon>
        <taxon>Rhabditidae</taxon>
        <taxon>Peloderinae</taxon>
        <taxon>Caenorhabditis</taxon>
    </lineage>
</organism>
<accession>E3M640</accession>
<name>E3M640_CAERE</name>
<dbReference type="EMBL" id="DS268426">
    <property type="protein sequence ID" value="EFO93222.1"/>
    <property type="molecule type" value="Genomic_DNA"/>
</dbReference>
<dbReference type="AlphaFoldDB" id="E3M640"/>
<sequence length="528" mass="61789">MSTEQNRLRGVRGVYLISDSFYHSPTDKNNENLVTLTINNYMLQFCGELVSVSWRIFSFSLFQISFSSSNNLRWVPPSAHEWKNSNIPKNIKVYWENRWAKSSYLKGCSEDNSLKIIPVYFWPGERVDLPCKMCQMSYLMNGRMKRWGYSEQIDEFLLNPTQFVRVNEIWKDVQNTQNFTENKEDVDSDNIIWYPHTLVTVESDKNPSFFSSKKEANFTSRSKEPPRFWQNDGKLTIFGADVRSQGVYFCYDEISRKQTVIFFVLIAMVPPVRFTTKNPLDYTDHCGNNLGKDSELIFPSHNWRFHFLPMGDFNPSPTCQLDETDSEGCKQKYSYLDTEKWPKNFAEDCSMDRCRARLYSPDNNIDLYIELRWDEFTSCKGDQPTKRREGHCYLMRGGGSINIESMKSEHKKLYSWIKNLETVFDRKPFDVKGIRLHSSLLTSAIFEKPKITGCYNKKDEEDKLYKKYDQVWRHVFLPTLGVPENGAVVQLGNPFESCIRYTRLAVEENKDAESENLVGTFSTQVDYC</sequence>
<dbReference type="Proteomes" id="UP000008281">
    <property type="component" value="Unassembled WGS sequence"/>
</dbReference>
<evidence type="ECO:0000313" key="1">
    <source>
        <dbReference type="EMBL" id="EFO93222.1"/>
    </source>
</evidence>
<reference evidence="1" key="1">
    <citation type="submission" date="2007-07" db="EMBL/GenBank/DDBJ databases">
        <title>PCAP assembly of the Caenorhabditis remanei genome.</title>
        <authorList>
            <consortium name="The Caenorhabditis remanei Sequencing Consortium"/>
            <person name="Wilson R.K."/>
        </authorList>
    </citation>
    <scope>NUCLEOTIDE SEQUENCE [LARGE SCALE GENOMIC DNA]</scope>
    <source>
        <strain evidence="1">PB4641</strain>
    </source>
</reference>
<dbReference type="OrthoDB" id="5856915at2759"/>
<evidence type="ECO:0000313" key="2">
    <source>
        <dbReference type="Proteomes" id="UP000008281"/>
    </source>
</evidence>
<keyword evidence="2" id="KW-1185">Reference proteome</keyword>
<gene>
    <name evidence="1" type="ORF">CRE_10088</name>
</gene>
<dbReference type="STRING" id="31234.E3M640"/>
<dbReference type="FunCoup" id="E3M640">
    <property type="interactions" value="29"/>
</dbReference>
<dbReference type="eggNOG" id="ENOG502SEKW">
    <property type="taxonomic scope" value="Eukaryota"/>
</dbReference>
<dbReference type="HOGENOM" id="CLU_051247_0_0_1"/>
<proteinExistence type="predicted"/>
<dbReference type="OMA" id="WPGQRID"/>
<protein>
    <submittedName>
        <fullName evidence="1">Uncharacterized protein</fullName>
    </submittedName>
</protein>